<dbReference type="PANTHER" id="PTHR43918:SF4">
    <property type="entry name" value="CARBOXYLIC ESTER HYDROLASE"/>
    <property type="match status" value="1"/>
</dbReference>
<dbReference type="GeneID" id="5441843"/>
<feature type="domain" description="Carboxylesterase type B" evidence="4">
    <location>
        <begin position="390"/>
        <end position="501"/>
    </location>
</feature>
<dbReference type="PANTHER" id="PTHR43918">
    <property type="entry name" value="ACETYLCHOLINESTERASE"/>
    <property type="match status" value="1"/>
</dbReference>
<keyword evidence="3" id="KW-0732">Signal</keyword>
<reference evidence="5 6" key="2">
    <citation type="journal article" date="2012" name="Eukaryot. Cell">
        <title>Genome update of Botrytis cinerea strains B05.10 and T4.</title>
        <authorList>
            <person name="Staats M."/>
            <person name="van Kan J.A."/>
        </authorList>
    </citation>
    <scope>NUCLEOTIDE SEQUENCE [LARGE SCALE GENOMIC DNA]</scope>
    <source>
        <strain evidence="5 6">B05.10</strain>
    </source>
</reference>
<feature type="chain" id="PRO_5016480745" description="Carboxylic ester hydrolase" evidence="3">
    <location>
        <begin position="24"/>
        <end position="525"/>
    </location>
</feature>
<evidence type="ECO:0000256" key="1">
    <source>
        <dbReference type="ARBA" id="ARBA00005964"/>
    </source>
</evidence>
<organism evidence="5 6">
    <name type="scientific">Botryotinia fuckeliana (strain B05.10)</name>
    <name type="common">Noble rot fungus</name>
    <name type="synonym">Botrytis cinerea</name>
    <dbReference type="NCBI Taxonomy" id="332648"/>
    <lineage>
        <taxon>Eukaryota</taxon>
        <taxon>Fungi</taxon>
        <taxon>Dikarya</taxon>
        <taxon>Ascomycota</taxon>
        <taxon>Pezizomycotina</taxon>
        <taxon>Leotiomycetes</taxon>
        <taxon>Helotiales</taxon>
        <taxon>Sclerotiniaceae</taxon>
        <taxon>Botrytis</taxon>
    </lineage>
</organism>
<dbReference type="InterPro" id="IPR019826">
    <property type="entry name" value="Carboxylesterase_B_AS"/>
</dbReference>
<reference evidence="5 6" key="1">
    <citation type="journal article" date="2011" name="PLoS Genet.">
        <title>Genomic analysis of the necrotrophic fungal pathogens Sclerotinia sclerotiorum and Botrytis cinerea.</title>
        <authorList>
            <person name="Amselem J."/>
            <person name="Cuomo C.A."/>
            <person name="van Kan J.A."/>
            <person name="Viaud M."/>
            <person name="Benito E.P."/>
            <person name="Couloux A."/>
            <person name="Coutinho P.M."/>
            <person name="de Vries R.P."/>
            <person name="Dyer P.S."/>
            <person name="Fillinger S."/>
            <person name="Fournier E."/>
            <person name="Gout L."/>
            <person name="Hahn M."/>
            <person name="Kohn L."/>
            <person name="Lapalu N."/>
            <person name="Plummer K.M."/>
            <person name="Pradier J.M."/>
            <person name="Quevillon E."/>
            <person name="Sharon A."/>
            <person name="Simon A."/>
            <person name="ten Have A."/>
            <person name="Tudzynski B."/>
            <person name="Tudzynski P."/>
            <person name="Wincker P."/>
            <person name="Andrew M."/>
            <person name="Anthouard V."/>
            <person name="Beever R.E."/>
            <person name="Beffa R."/>
            <person name="Benoit I."/>
            <person name="Bouzid O."/>
            <person name="Brault B."/>
            <person name="Chen Z."/>
            <person name="Choquer M."/>
            <person name="Collemare J."/>
            <person name="Cotton P."/>
            <person name="Danchin E.G."/>
            <person name="Da Silva C."/>
            <person name="Gautier A."/>
            <person name="Giraud C."/>
            <person name="Giraud T."/>
            <person name="Gonzalez C."/>
            <person name="Grossetete S."/>
            <person name="Guldener U."/>
            <person name="Henrissat B."/>
            <person name="Howlett B.J."/>
            <person name="Kodira C."/>
            <person name="Kretschmer M."/>
            <person name="Lappartient A."/>
            <person name="Leroch M."/>
            <person name="Levis C."/>
            <person name="Mauceli E."/>
            <person name="Neuveglise C."/>
            <person name="Oeser B."/>
            <person name="Pearson M."/>
            <person name="Poulain J."/>
            <person name="Poussereau N."/>
            <person name="Quesneville H."/>
            <person name="Rascle C."/>
            <person name="Schumacher J."/>
            <person name="Segurens B."/>
            <person name="Sexton A."/>
            <person name="Silva E."/>
            <person name="Sirven C."/>
            <person name="Soanes D.M."/>
            <person name="Talbot N.J."/>
            <person name="Templeton M."/>
            <person name="Yandava C."/>
            <person name="Yarden O."/>
            <person name="Zeng Q."/>
            <person name="Rollins J.A."/>
            <person name="Lebrun M.H."/>
            <person name="Dickman M."/>
        </authorList>
    </citation>
    <scope>NUCLEOTIDE SEQUENCE [LARGE SCALE GENOMIC DNA]</scope>
    <source>
        <strain evidence="5 6">B05.10</strain>
    </source>
</reference>
<dbReference type="SUPFAM" id="SSF53474">
    <property type="entry name" value="alpha/beta-Hydrolases"/>
    <property type="match status" value="1"/>
</dbReference>
<dbReference type="InterPro" id="IPR002018">
    <property type="entry name" value="CarbesteraseB"/>
</dbReference>
<dbReference type="Pfam" id="PF00135">
    <property type="entry name" value="COesterase"/>
    <property type="match status" value="2"/>
</dbReference>
<dbReference type="RefSeq" id="XP_001561195.1">
    <property type="nucleotide sequence ID" value="XM_001561145.2"/>
</dbReference>
<feature type="domain" description="Carboxylesterase type B" evidence="4">
    <location>
        <begin position="45"/>
        <end position="374"/>
    </location>
</feature>
<evidence type="ECO:0000313" key="5">
    <source>
        <dbReference type="EMBL" id="ATZ46019.1"/>
    </source>
</evidence>
<gene>
    <name evidence="5" type="primary">Bclip1</name>
    <name evidence="5" type="ORF">BCIN_01g06970</name>
</gene>
<dbReference type="EMBL" id="CP009805">
    <property type="protein sequence ID" value="ATZ46019.1"/>
    <property type="molecule type" value="Genomic_DNA"/>
</dbReference>
<protein>
    <recommendedName>
        <fullName evidence="3">Carboxylic ester hydrolase</fullName>
        <ecNumber evidence="3">3.1.1.-</ecNumber>
    </recommendedName>
</protein>
<dbReference type="EC" id="3.1.1.-" evidence="3"/>
<keyword evidence="6" id="KW-1185">Reference proteome</keyword>
<dbReference type="GO" id="GO:0052689">
    <property type="term" value="F:carboxylic ester hydrolase activity"/>
    <property type="evidence" value="ECO:0007669"/>
    <property type="project" value="TreeGrafter"/>
</dbReference>
<dbReference type="VEuPathDB" id="FungiDB:Bcin01g06970"/>
<evidence type="ECO:0000256" key="2">
    <source>
        <dbReference type="ARBA" id="ARBA00022801"/>
    </source>
</evidence>
<name>A0A384J657_BOTFB</name>
<proteinExistence type="inferred from homology"/>
<evidence type="ECO:0000256" key="3">
    <source>
        <dbReference type="RuleBase" id="RU361235"/>
    </source>
</evidence>
<dbReference type="PROSITE" id="PS00122">
    <property type="entry name" value="CARBOXYLESTERASE_B_1"/>
    <property type="match status" value="1"/>
</dbReference>
<dbReference type="OMA" id="EGPSTKF"/>
<accession>A0A384J657</accession>
<dbReference type="AlphaFoldDB" id="A0A384J657"/>
<dbReference type="InterPro" id="IPR029058">
    <property type="entry name" value="AB_hydrolase_fold"/>
</dbReference>
<evidence type="ECO:0000313" key="6">
    <source>
        <dbReference type="Proteomes" id="UP000001798"/>
    </source>
</evidence>
<reference evidence="5 6" key="3">
    <citation type="journal article" date="2017" name="Mol. Plant Pathol.">
        <title>A gapless genome sequence of the fungus Botrytis cinerea.</title>
        <authorList>
            <person name="Van Kan J.A."/>
            <person name="Stassen J.H."/>
            <person name="Mosbach A."/>
            <person name="Van Der Lee T.A."/>
            <person name="Faino L."/>
            <person name="Farmer A.D."/>
            <person name="Papasotiriou D.G."/>
            <person name="Zhou S."/>
            <person name="Seidl M.F."/>
            <person name="Cottam E."/>
            <person name="Edel D."/>
            <person name="Hahn M."/>
            <person name="Schwartz D.C."/>
            <person name="Dietrich R.A."/>
            <person name="Widdison S."/>
            <person name="Scalliet G."/>
        </authorList>
    </citation>
    <scope>NUCLEOTIDE SEQUENCE [LARGE SCALE GENOMIC DNA]</scope>
    <source>
        <strain evidence="5 6">B05.10</strain>
    </source>
</reference>
<comment type="similarity">
    <text evidence="1 3">Belongs to the type-B carboxylesterase/lipase family.</text>
</comment>
<evidence type="ECO:0000259" key="4">
    <source>
        <dbReference type="Pfam" id="PF00135"/>
    </source>
</evidence>
<dbReference type="KEGG" id="bfu:BCIN_01g06970"/>
<dbReference type="Gene3D" id="3.40.50.1820">
    <property type="entry name" value="alpha/beta hydrolase"/>
    <property type="match status" value="2"/>
</dbReference>
<keyword evidence="2 3" id="KW-0378">Hydrolase</keyword>
<dbReference type="Proteomes" id="UP000001798">
    <property type="component" value="Chromosome 1"/>
</dbReference>
<feature type="signal peptide" evidence="3">
    <location>
        <begin position="1"/>
        <end position="23"/>
    </location>
</feature>
<dbReference type="InterPro" id="IPR050654">
    <property type="entry name" value="AChE-related_enzymes"/>
</dbReference>
<dbReference type="OrthoDB" id="408631at2759"/>
<sequence length="525" mass="56341">MVGLVKVVSSVLAIGSGSFLANAGPIVLGPRSTSDSETFSIKAPLVVQTSSGIVHGAINESVPLTRHFLGIPYAQSTFGKNRFRKAQPLPASAAQQIIQADAFGPNCPQYEATAASVYTDVRREYFIQGVNGDDCLSVSVWAPLYPTEDKVPVIVWIYGGGQTTGGSSVPYQNPQRWVQRTQSHIVVSLQYRLNFFGQPNTPTENAGLYIFDARAALEWIRDNIAAFGGDPSRMVLWGQSAGATLTGALSIGWPDDPIVTGFIQDSGAVEGQGVHTIYTDTTHSNFTFLANELGCTGNTTSQVECMSTYPQADIEAFIQYWTDAGKTPALVFQSYNDNNNTFANYTAAYLSGHYAKLPKILGHNLIDGASTAALSSGPPNIEGPAPEKELAATLHVRCGVVAEAQIRQSLNATTYRFEYSGNFSNLSPLPFMGAYHSSELPMIFGTYADVGGDGTRFQKDTSEVMQDLWLAFARDPENGLSNAGWPKYGEGSVEILGGKQNGTLITHYATPKAGIEDACLTYTGN</sequence>